<dbReference type="Pfam" id="PF00563">
    <property type="entry name" value="EAL"/>
    <property type="match status" value="1"/>
</dbReference>
<evidence type="ECO:0000313" key="4">
    <source>
        <dbReference type="EMBL" id="ALL68956.1"/>
    </source>
</evidence>
<organism evidence="4 5">
    <name type="scientific">Paraburkholderia caribensis MBA4</name>
    <dbReference type="NCBI Taxonomy" id="1323664"/>
    <lineage>
        <taxon>Bacteria</taxon>
        <taxon>Pseudomonadati</taxon>
        <taxon>Pseudomonadota</taxon>
        <taxon>Betaproteobacteria</taxon>
        <taxon>Burkholderiales</taxon>
        <taxon>Burkholderiaceae</taxon>
        <taxon>Paraburkholderia</taxon>
    </lineage>
</organism>
<feature type="domain" description="GGDEF" evidence="3">
    <location>
        <begin position="183"/>
        <end position="316"/>
    </location>
</feature>
<dbReference type="Gene3D" id="3.30.450.20">
    <property type="entry name" value="PAS domain"/>
    <property type="match status" value="1"/>
</dbReference>
<reference evidence="4 5" key="1">
    <citation type="journal article" date="2014" name="Genome Announc.">
        <title>Draft Genome Sequence of the Haloacid-Degrading Burkholderia caribensis Strain MBA4.</title>
        <authorList>
            <person name="Pan Y."/>
            <person name="Kong K.F."/>
            <person name="Tsang J.S."/>
        </authorList>
    </citation>
    <scope>NUCLEOTIDE SEQUENCE [LARGE SCALE GENOMIC DNA]</scope>
    <source>
        <strain evidence="4 5">MBA4</strain>
    </source>
</reference>
<gene>
    <name evidence="4" type="ORF">K788_0000045</name>
</gene>
<dbReference type="Proteomes" id="UP000019146">
    <property type="component" value="Chromosome 2"/>
</dbReference>
<dbReference type="KEGG" id="bcai:K788_0000045"/>
<evidence type="ECO:0000259" key="2">
    <source>
        <dbReference type="PROSITE" id="PS50883"/>
    </source>
</evidence>
<dbReference type="InterPro" id="IPR001633">
    <property type="entry name" value="EAL_dom"/>
</dbReference>
<dbReference type="PROSITE" id="PS50883">
    <property type="entry name" value="EAL"/>
    <property type="match status" value="1"/>
</dbReference>
<dbReference type="Pfam" id="PF13426">
    <property type="entry name" value="PAS_9"/>
    <property type="match status" value="1"/>
</dbReference>
<evidence type="ECO:0000259" key="3">
    <source>
        <dbReference type="PROSITE" id="PS50887"/>
    </source>
</evidence>
<dbReference type="InterPro" id="IPR035965">
    <property type="entry name" value="PAS-like_dom_sf"/>
</dbReference>
<dbReference type="InterPro" id="IPR000014">
    <property type="entry name" value="PAS"/>
</dbReference>
<dbReference type="CDD" id="cd01948">
    <property type="entry name" value="EAL"/>
    <property type="match status" value="1"/>
</dbReference>
<feature type="domain" description="PAS" evidence="1">
    <location>
        <begin position="43"/>
        <end position="97"/>
    </location>
</feature>
<dbReference type="InterPro" id="IPR000160">
    <property type="entry name" value="GGDEF_dom"/>
</dbReference>
<dbReference type="Gene3D" id="3.20.20.450">
    <property type="entry name" value="EAL domain"/>
    <property type="match status" value="1"/>
</dbReference>
<dbReference type="PANTHER" id="PTHR44757:SF2">
    <property type="entry name" value="BIOFILM ARCHITECTURE MAINTENANCE PROTEIN MBAA"/>
    <property type="match status" value="1"/>
</dbReference>
<dbReference type="EMBL" id="CP012747">
    <property type="protein sequence ID" value="ALL68956.1"/>
    <property type="molecule type" value="Genomic_DNA"/>
</dbReference>
<proteinExistence type="predicted"/>
<dbReference type="CDD" id="cd01949">
    <property type="entry name" value="GGDEF"/>
    <property type="match status" value="1"/>
</dbReference>
<dbReference type="InterPro" id="IPR052155">
    <property type="entry name" value="Biofilm_reg_signaling"/>
</dbReference>
<dbReference type="Gene3D" id="3.30.70.270">
    <property type="match status" value="1"/>
</dbReference>
<dbReference type="InterPro" id="IPR043128">
    <property type="entry name" value="Rev_trsase/Diguanyl_cyclase"/>
</dbReference>
<dbReference type="Pfam" id="PF00990">
    <property type="entry name" value="GGDEF"/>
    <property type="match status" value="1"/>
</dbReference>
<dbReference type="InterPro" id="IPR029787">
    <property type="entry name" value="Nucleotide_cyclase"/>
</dbReference>
<dbReference type="SMART" id="SM00052">
    <property type="entry name" value="EAL"/>
    <property type="match status" value="1"/>
</dbReference>
<sequence length="597" mass="64977">MTGVDSELSSGKLVALAAKGLLASGLPIDAAMRLLNWACSFAVALNADGHIIAASDNTSTMLGYPGSRLLECKLTDLVCEQDRDALARTLQAGFRDGEALPTNLQFTKGLNECIWLQLRILAVDGEGVTPFLIVVGYDISAWKVSEDRMIHQALRDPLTGLGNRASMREQMCDAIQDARYTGNGIAVAVLNVDGFRRINDSLGHEVGDAVLRAVGKRLTGALRTEDSVARLGGDDFVILLPGIGNAGEVSIIARRLLTAVRQPLPFDGRQLILTASVGIAIYPQHGDDEVSLLKNADLAMYRAKQNGRDTYCLYTDDLGAEKQRELSVEISMFEAIRNGEFTLHYQPICATTTRDVYAVESLMRWTHNGKGVSPADFIPLAEENGLIHLLGGWALRTAAMQLARWDRSGISLAYMTVNVSPVQFLHPSLPSTIRKALTDSGIDPGRLVLEITESAVMRDPDKAKAVFEEIETMGIRFAIDDFGTGYSNLGNLKRFPLTCLKIDRSFIRDTPGDAEDCALVSMVLVLARELGLEAVAEGVETEEQMAFLAERGCRFIQGWLIAKALPPEVFEESVVSGKLRLHNAGSTPVLRDMVIDD</sequence>
<dbReference type="PROSITE" id="PS50887">
    <property type="entry name" value="GGDEF"/>
    <property type="match status" value="1"/>
</dbReference>
<protein>
    <submittedName>
        <fullName evidence="4">Diguanylate cyclase/phosphodiesterase with PAS/PAC sensor</fullName>
    </submittedName>
</protein>
<dbReference type="PANTHER" id="PTHR44757">
    <property type="entry name" value="DIGUANYLATE CYCLASE DGCP"/>
    <property type="match status" value="1"/>
</dbReference>
<accession>A0A0P0RJR6</accession>
<dbReference type="SMART" id="SM00267">
    <property type="entry name" value="GGDEF"/>
    <property type="match status" value="1"/>
</dbReference>
<dbReference type="NCBIfam" id="TIGR00254">
    <property type="entry name" value="GGDEF"/>
    <property type="match status" value="1"/>
</dbReference>
<dbReference type="AlphaFoldDB" id="A0A0P0RJR6"/>
<name>A0A0P0RJR6_9BURK</name>
<evidence type="ECO:0000313" key="5">
    <source>
        <dbReference type="Proteomes" id="UP000019146"/>
    </source>
</evidence>
<dbReference type="SUPFAM" id="SSF55785">
    <property type="entry name" value="PYP-like sensor domain (PAS domain)"/>
    <property type="match status" value="1"/>
</dbReference>
<feature type="domain" description="EAL" evidence="2">
    <location>
        <begin position="325"/>
        <end position="578"/>
    </location>
</feature>
<dbReference type="InterPro" id="IPR035919">
    <property type="entry name" value="EAL_sf"/>
</dbReference>
<dbReference type="CDD" id="cd00130">
    <property type="entry name" value="PAS"/>
    <property type="match status" value="1"/>
</dbReference>
<dbReference type="SUPFAM" id="SSF55073">
    <property type="entry name" value="Nucleotide cyclase"/>
    <property type="match status" value="1"/>
</dbReference>
<dbReference type="PROSITE" id="PS50112">
    <property type="entry name" value="PAS"/>
    <property type="match status" value="1"/>
</dbReference>
<evidence type="ECO:0000259" key="1">
    <source>
        <dbReference type="PROSITE" id="PS50112"/>
    </source>
</evidence>
<dbReference type="SUPFAM" id="SSF141868">
    <property type="entry name" value="EAL domain-like"/>
    <property type="match status" value="1"/>
</dbReference>